<reference evidence="1" key="1">
    <citation type="journal article" date="2020" name="Nature">
        <title>Giant virus diversity and host interactions through global metagenomics.</title>
        <authorList>
            <person name="Schulz F."/>
            <person name="Roux S."/>
            <person name="Paez-Espino D."/>
            <person name="Jungbluth S."/>
            <person name="Walsh D.A."/>
            <person name="Denef V.J."/>
            <person name="McMahon K.D."/>
            <person name="Konstantinidis K.T."/>
            <person name="Eloe-Fadrosh E.A."/>
            <person name="Kyrpides N.C."/>
            <person name="Woyke T."/>
        </authorList>
    </citation>
    <scope>NUCLEOTIDE SEQUENCE</scope>
    <source>
        <strain evidence="1">GVMAG-M-3300025874-2</strain>
    </source>
</reference>
<evidence type="ECO:0000313" key="1">
    <source>
        <dbReference type="EMBL" id="QHU01681.1"/>
    </source>
</evidence>
<accession>A0A6C0JA52</accession>
<protein>
    <submittedName>
        <fullName evidence="1">Uncharacterized protein</fullName>
    </submittedName>
</protein>
<sequence length="230" mass="26696">MSSLVPLQGSKRRSKPLTEVCNRCYILFDTLDNIYESEKIKLNSELINSVNFNFTRICYQDILPHIIERCIVLDQVNSDEDDIDYSDDYYYFKKKLLINKRLEEIIDIYKEYQMLKLTIENHTGGYPGGTIFTYQKRIKLFRAANKLIYHANKAVQAAQLAVKEAEEIVAIALLDQQFGKNTLTYSKHHDMSTARQSSLSDPFAKIPSPDFKEDIDFENLLKQADIMSEI</sequence>
<name>A0A6C0JA52_9ZZZZ</name>
<dbReference type="EMBL" id="MN740346">
    <property type="protein sequence ID" value="QHU01681.1"/>
    <property type="molecule type" value="Genomic_DNA"/>
</dbReference>
<proteinExistence type="predicted"/>
<dbReference type="AlphaFoldDB" id="A0A6C0JA52"/>
<organism evidence="1">
    <name type="scientific">viral metagenome</name>
    <dbReference type="NCBI Taxonomy" id="1070528"/>
    <lineage>
        <taxon>unclassified sequences</taxon>
        <taxon>metagenomes</taxon>
        <taxon>organismal metagenomes</taxon>
    </lineage>
</organism>